<proteinExistence type="predicted"/>
<feature type="domain" description="Nudix hydrolase" evidence="3">
    <location>
        <begin position="51"/>
        <end position="185"/>
    </location>
</feature>
<dbReference type="Pfam" id="PF00293">
    <property type="entry name" value="NUDIX"/>
    <property type="match status" value="1"/>
</dbReference>
<dbReference type="PANTHER" id="PTHR11839:SF18">
    <property type="entry name" value="NUDIX HYDROLASE DOMAIN-CONTAINING PROTEIN"/>
    <property type="match status" value="1"/>
</dbReference>
<keyword evidence="5" id="KW-1185">Reference proteome</keyword>
<dbReference type="STRING" id="642780.SAMN04488570_1150"/>
<evidence type="ECO:0000256" key="1">
    <source>
        <dbReference type="ARBA" id="ARBA00001946"/>
    </source>
</evidence>
<dbReference type="RefSeq" id="WP_091727116.1">
    <property type="nucleotide sequence ID" value="NZ_LT629757.1"/>
</dbReference>
<evidence type="ECO:0000313" key="5">
    <source>
        <dbReference type="Proteomes" id="UP000198859"/>
    </source>
</evidence>
<dbReference type="InterPro" id="IPR015797">
    <property type="entry name" value="NUDIX_hydrolase-like_dom_sf"/>
</dbReference>
<evidence type="ECO:0000313" key="4">
    <source>
        <dbReference type="EMBL" id="SDS10938.1"/>
    </source>
</evidence>
<dbReference type="PROSITE" id="PS51462">
    <property type="entry name" value="NUDIX"/>
    <property type="match status" value="1"/>
</dbReference>
<dbReference type="InterPro" id="IPR000086">
    <property type="entry name" value="NUDIX_hydrolase_dom"/>
</dbReference>
<evidence type="ECO:0000259" key="3">
    <source>
        <dbReference type="PROSITE" id="PS51462"/>
    </source>
</evidence>
<sequence>MARVEGIDDEFLSWPVVESRDLHRDAWVVALREDSVQRPGHPEEVLRRLVIEHPGAALVLAVDDQERACCIRQYRHAAGGVFTELPAGICDVEGEDPQVTAERELREEVELQAERWRHLLTLNPSAGITTELHHIYLATGLSYADRGDFELHGEEAELETVWVPVDELIDAVLEGRIAESPMAAAVLAYDALRRRGRL</sequence>
<dbReference type="GO" id="GO:0005829">
    <property type="term" value="C:cytosol"/>
    <property type="evidence" value="ECO:0007669"/>
    <property type="project" value="TreeGrafter"/>
</dbReference>
<dbReference type="Proteomes" id="UP000198859">
    <property type="component" value="Chromosome I"/>
</dbReference>
<gene>
    <name evidence="4" type="ORF">SAMN04488570_1150</name>
</gene>
<dbReference type="OrthoDB" id="9806150at2"/>
<name>A0A1H1PI41_9ACTN</name>
<dbReference type="GO" id="GO:0019693">
    <property type="term" value="P:ribose phosphate metabolic process"/>
    <property type="evidence" value="ECO:0007669"/>
    <property type="project" value="TreeGrafter"/>
</dbReference>
<dbReference type="GO" id="GO:0006753">
    <property type="term" value="P:nucleoside phosphate metabolic process"/>
    <property type="evidence" value="ECO:0007669"/>
    <property type="project" value="TreeGrafter"/>
</dbReference>
<dbReference type="Gene3D" id="3.90.79.10">
    <property type="entry name" value="Nucleoside Triphosphate Pyrophosphohydrolase"/>
    <property type="match status" value="1"/>
</dbReference>
<dbReference type="GO" id="GO:0016787">
    <property type="term" value="F:hydrolase activity"/>
    <property type="evidence" value="ECO:0007669"/>
    <property type="project" value="UniProtKB-KW"/>
</dbReference>
<dbReference type="EMBL" id="LT629757">
    <property type="protein sequence ID" value="SDS10938.1"/>
    <property type="molecule type" value="Genomic_DNA"/>
</dbReference>
<reference evidence="5" key="1">
    <citation type="submission" date="2016-10" db="EMBL/GenBank/DDBJ databases">
        <authorList>
            <person name="Varghese N."/>
            <person name="Submissions S."/>
        </authorList>
    </citation>
    <scope>NUCLEOTIDE SEQUENCE [LARGE SCALE GENOMIC DNA]</scope>
    <source>
        <strain evidence="5">DSM 22127</strain>
    </source>
</reference>
<organism evidence="4 5">
    <name type="scientific">Nocardioides scoriae</name>
    <dbReference type="NCBI Taxonomy" id="642780"/>
    <lineage>
        <taxon>Bacteria</taxon>
        <taxon>Bacillati</taxon>
        <taxon>Actinomycetota</taxon>
        <taxon>Actinomycetes</taxon>
        <taxon>Propionibacteriales</taxon>
        <taxon>Nocardioidaceae</taxon>
        <taxon>Nocardioides</taxon>
    </lineage>
</organism>
<accession>A0A1H1PI41</accession>
<comment type="cofactor">
    <cofactor evidence="1">
        <name>Mg(2+)</name>
        <dbReference type="ChEBI" id="CHEBI:18420"/>
    </cofactor>
</comment>
<dbReference type="PANTHER" id="PTHR11839">
    <property type="entry name" value="UDP/ADP-SUGAR PYROPHOSPHATASE"/>
    <property type="match status" value="1"/>
</dbReference>
<protein>
    <submittedName>
        <fullName evidence="4">ADP-ribose pyrophosphatase</fullName>
    </submittedName>
</protein>
<keyword evidence="2" id="KW-0378">Hydrolase</keyword>
<dbReference type="AlphaFoldDB" id="A0A1H1PI41"/>
<dbReference type="SUPFAM" id="SSF55811">
    <property type="entry name" value="Nudix"/>
    <property type="match status" value="1"/>
</dbReference>
<evidence type="ECO:0000256" key="2">
    <source>
        <dbReference type="ARBA" id="ARBA00022801"/>
    </source>
</evidence>